<evidence type="ECO:0000313" key="1">
    <source>
        <dbReference type="EMBL" id="CAH1773852.1"/>
    </source>
</evidence>
<dbReference type="AlphaFoldDB" id="A0A8J1UCR5"/>
<protein>
    <submittedName>
        <fullName evidence="1">Uncharacterized protein</fullName>
    </submittedName>
</protein>
<dbReference type="Proteomes" id="UP000749559">
    <property type="component" value="Unassembled WGS sequence"/>
</dbReference>
<evidence type="ECO:0000313" key="2">
    <source>
        <dbReference type="Proteomes" id="UP000749559"/>
    </source>
</evidence>
<reference evidence="1" key="1">
    <citation type="submission" date="2022-03" db="EMBL/GenBank/DDBJ databases">
        <authorList>
            <person name="Martin C."/>
        </authorList>
    </citation>
    <scope>NUCLEOTIDE SEQUENCE</scope>
</reference>
<gene>
    <name evidence="1" type="ORF">OFUS_LOCUS1388</name>
</gene>
<accession>A0A8J1UCR5</accession>
<sequence length="253" mass="28318">MSKAIDEIRCELSIGIYPTQNKGNGGLCNTFFRGPSWSLQSLFTFAMLLVCIQQVASNCDTSCLGTRTNCTIDKNNNASLNRCQCFYEYLYGDTCTSVDMLQVTTEIDTESIYYNVKVSFIDPHCLSNYTVLVLQMFSFENITNASIPIQQVEIGCKSNVMIDGLQSLGEYRLCVAYNGEVSHMIVEDFSSLDRRCITIRTGRDWGIYIIAAIIVGGFIGVVFVILCIMRLACSKKLDDTPPTTSHRRCEEHS</sequence>
<organism evidence="1 2">
    <name type="scientific">Owenia fusiformis</name>
    <name type="common">Polychaete worm</name>
    <dbReference type="NCBI Taxonomy" id="6347"/>
    <lineage>
        <taxon>Eukaryota</taxon>
        <taxon>Metazoa</taxon>
        <taxon>Spiralia</taxon>
        <taxon>Lophotrochozoa</taxon>
        <taxon>Annelida</taxon>
        <taxon>Polychaeta</taxon>
        <taxon>Sedentaria</taxon>
        <taxon>Canalipalpata</taxon>
        <taxon>Sabellida</taxon>
        <taxon>Oweniida</taxon>
        <taxon>Oweniidae</taxon>
        <taxon>Owenia</taxon>
    </lineage>
</organism>
<keyword evidence="2" id="KW-1185">Reference proteome</keyword>
<proteinExistence type="predicted"/>
<name>A0A8J1UCR5_OWEFU</name>
<comment type="caution">
    <text evidence="1">The sequence shown here is derived from an EMBL/GenBank/DDBJ whole genome shotgun (WGS) entry which is preliminary data.</text>
</comment>
<dbReference type="EMBL" id="CAIIXF020000001">
    <property type="protein sequence ID" value="CAH1773852.1"/>
    <property type="molecule type" value="Genomic_DNA"/>
</dbReference>